<name>A0A8S5Q132_9CAUD</name>
<evidence type="ECO:0000313" key="2">
    <source>
        <dbReference type="EMBL" id="DAE13039.1"/>
    </source>
</evidence>
<protein>
    <submittedName>
        <fullName evidence="2">Uncharacterized protein</fullName>
    </submittedName>
</protein>
<feature type="region of interest" description="Disordered" evidence="1">
    <location>
        <begin position="1"/>
        <end position="24"/>
    </location>
</feature>
<accession>A0A8S5Q132</accession>
<reference evidence="2" key="1">
    <citation type="journal article" date="2021" name="Proc. Natl. Acad. Sci. U.S.A.">
        <title>A Catalog of Tens of Thousands of Viruses from Human Metagenomes Reveals Hidden Associations with Chronic Diseases.</title>
        <authorList>
            <person name="Tisza M.J."/>
            <person name="Buck C.B."/>
        </authorList>
    </citation>
    <scope>NUCLEOTIDE SEQUENCE</scope>
    <source>
        <strain evidence="2">CtKHH22</strain>
    </source>
</reference>
<feature type="compositionally biased region" description="Basic residues" evidence="1">
    <location>
        <begin position="12"/>
        <end position="21"/>
    </location>
</feature>
<sequence length="67" mass="8103">MLMKRIYDKQPREHHRKRSHYNSRGVAKLSFDNEKAAARYIKKKRLLGYSAYLCNECNHWHIGRLSK</sequence>
<proteinExistence type="predicted"/>
<dbReference type="EMBL" id="BK015563">
    <property type="protein sequence ID" value="DAE13039.1"/>
    <property type="molecule type" value="Genomic_DNA"/>
</dbReference>
<feature type="compositionally biased region" description="Basic and acidic residues" evidence="1">
    <location>
        <begin position="1"/>
        <end position="11"/>
    </location>
</feature>
<organism evidence="2">
    <name type="scientific">Siphoviridae sp. ctKHH22</name>
    <dbReference type="NCBI Taxonomy" id="2825439"/>
    <lineage>
        <taxon>Viruses</taxon>
        <taxon>Duplodnaviria</taxon>
        <taxon>Heunggongvirae</taxon>
        <taxon>Uroviricota</taxon>
        <taxon>Caudoviricetes</taxon>
    </lineage>
</organism>
<evidence type="ECO:0000256" key="1">
    <source>
        <dbReference type="SAM" id="MobiDB-lite"/>
    </source>
</evidence>